<protein>
    <submittedName>
        <fullName evidence="1">Uncharacterized protein</fullName>
    </submittedName>
</protein>
<dbReference type="EMBL" id="HACG01014660">
    <property type="protein sequence ID" value="CEK61525.1"/>
    <property type="molecule type" value="Transcribed_RNA"/>
</dbReference>
<feature type="non-terminal residue" evidence="1">
    <location>
        <position position="1"/>
    </location>
</feature>
<gene>
    <name evidence="1" type="primary">ORF42510</name>
</gene>
<reference evidence="1" key="1">
    <citation type="submission" date="2014-12" db="EMBL/GenBank/DDBJ databases">
        <title>Insight into the proteome of Arion vulgaris.</title>
        <authorList>
            <person name="Aradska J."/>
            <person name="Bulat T."/>
            <person name="Smidak R."/>
            <person name="Sarate P."/>
            <person name="Gangsoo J."/>
            <person name="Sialana F."/>
            <person name="Bilban M."/>
            <person name="Lubec G."/>
        </authorList>
    </citation>
    <scope>NUCLEOTIDE SEQUENCE</scope>
    <source>
        <tissue evidence="1">Skin</tissue>
    </source>
</reference>
<sequence>FCGLISVMKWMRYGFPIWRVCGQQNDIFRDSVKVKTSSVKTRAGGESEIERKVVTHTTAWARHNHSLNTKMEGDCMKAMLITAN</sequence>
<organism evidence="1">
    <name type="scientific">Arion vulgaris</name>
    <dbReference type="NCBI Taxonomy" id="1028688"/>
    <lineage>
        <taxon>Eukaryota</taxon>
        <taxon>Metazoa</taxon>
        <taxon>Spiralia</taxon>
        <taxon>Lophotrochozoa</taxon>
        <taxon>Mollusca</taxon>
        <taxon>Gastropoda</taxon>
        <taxon>Heterobranchia</taxon>
        <taxon>Euthyneura</taxon>
        <taxon>Panpulmonata</taxon>
        <taxon>Eupulmonata</taxon>
        <taxon>Stylommatophora</taxon>
        <taxon>Helicina</taxon>
        <taxon>Arionoidea</taxon>
        <taxon>Arionidae</taxon>
        <taxon>Arion</taxon>
    </lineage>
</organism>
<name>A0A0B6Z1G6_9EUPU</name>
<dbReference type="AlphaFoldDB" id="A0A0B6Z1G6"/>
<evidence type="ECO:0000313" key="1">
    <source>
        <dbReference type="EMBL" id="CEK61525.1"/>
    </source>
</evidence>
<proteinExistence type="predicted"/>
<accession>A0A0B6Z1G6</accession>
<feature type="non-terminal residue" evidence="1">
    <location>
        <position position="84"/>
    </location>
</feature>